<dbReference type="GO" id="GO:0005506">
    <property type="term" value="F:iron ion binding"/>
    <property type="evidence" value="ECO:0007669"/>
    <property type="project" value="InterPro"/>
</dbReference>
<sequence>MAVDSVGDLHQEFNPMIEPHRQRPELFYSWARREEPVVFSQPLQAWLVTRYDDLMAVVSDPQTYSSAPALPSVWDNPPEVLAALHGCIPEASMMINADEPIHLGMRRVFNLAFTGRRVHELKPAMVLKANELVAGFTENGRADLVAEYAAPFVRHVLSLAVGIPNEDIAQVHQWNEEFMKVFNPLLPVQAKLEAAQHYRPYEEYLTALLRSRAAQPQDDLASWLIVGNQELPPLGFDEALYLLRGTLSAGYDTTRDTIASALLILMAKRELWVACQDDRTIRRVIEETLRLEAPHRGLMRVTTHAVTLGGKQLPKGARLLLLFGSGNRDEQHFGDPELFDIDRRNVREHMAFGKGIHHCPGAPMARQEVLVALEVLRNRLPDLRLAPGFQPTYAASYFFRSPEGVLAVW</sequence>
<dbReference type="PROSITE" id="PS00086">
    <property type="entry name" value="CYTOCHROME_P450"/>
    <property type="match status" value="1"/>
</dbReference>
<dbReference type="Pfam" id="PF00067">
    <property type="entry name" value="p450"/>
    <property type="match status" value="1"/>
</dbReference>
<dbReference type="Gene3D" id="1.10.630.10">
    <property type="entry name" value="Cytochrome P450"/>
    <property type="match status" value="1"/>
</dbReference>
<accession>A0A1Q4I1Z9</accession>
<dbReference type="SUPFAM" id="SSF48264">
    <property type="entry name" value="Cytochrome P450"/>
    <property type="match status" value="1"/>
</dbReference>
<dbReference type="PANTHER" id="PTHR46696">
    <property type="entry name" value="P450, PUTATIVE (EUROFUNG)-RELATED"/>
    <property type="match status" value="1"/>
</dbReference>
<protein>
    <submittedName>
        <fullName evidence="8">Linalool 8-monooxygenase</fullName>
    </submittedName>
</protein>
<keyword evidence="3 7" id="KW-0479">Metal-binding</keyword>
<dbReference type="GO" id="GO:0004497">
    <property type="term" value="F:monooxygenase activity"/>
    <property type="evidence" value="ECO:0007669"/>
    <property type="project" value="UniProtKB-KW"/>
</dbReference>
<dbReference type="STRING" id="53378.BRW65_00005"/>
<gene>
    <name evidence="8" type="ORF">BRW65_00005</name>
</gene>
<dbReference type="PRINTS" id="PR00359">
    <property type="entry name" value="BP450"/>
</dbReference>
<evidence type="ECO:0000256" key="5">
    <source>
        <dbReference type="ARBA" id="ARBA00023004"/>
    </source>
</evidence>
<evidence type="ECO:0000256" key="3">
    <source>
        <dbReference type="ARBA" id="ARBA00022723"/>
    </source>
</evidence>
<organism evidence="8 9">
    <name type="scientific">Mycobacterium paraffinicum</name>
    <dbReference type="NCBI Taxonomy" id="53378"/>
    <lineage>
        <taxon>Bacteria</taxon>
        <taxon>Bacillati</taxon>
        <taxon>Actinomycetota</taxon>
        <taxon>Actinomycetes</taxon>
        <taxon>Mycobacteriales</taxon>
        <taxon>Mycobacteriaceae</taxon>
        <taxon>Mycobacterium</taxon>
    </lineage>
</organism>
<dbReference type="RefSeq" id="WP_073869853.1">
    <property type="nucleotide sequence ID" value="NZ_MPNT01000001.1"/>
</dbReference>
<dbReference type="PANTHER" id="PTHR46696:SF1">
    <property type="entry name" value="CYTOCHROME P450 YJIB-RELATED"/>
    <property type="match status" value="1"/>
</dbReference>
<dbReference type="InterPro" id="IPR036396">
    <property type="entry name" value="Cyt_P450_sf"/>
</dbReference>
<dbReference type="InterPro" id="IPR017972">
    <property type="entry name" value="Cyt_P450_CS"/>
</dbReference>
<dbReference type="AlphaFoldDB" id="A0A1Q4I1Z9"/>
<comment type="similarity">
    <text evidence="1 7">Belongs to the cytochrome P450 family.</text>
</comment>
<keyword evidence="2 7" id="KW-0349">Heme</keyword>
<evidence type="ECO:0000313" key="9">
    <source>
        <dbReference type="Proteomes" id="UP000186438"/>
    </source>
</evidence>
<dbReference type="InterPro" id="IPR001128">
    <property type="entry name" value="Cyt_P450"/>
</dbReference>
<dbReference type="Proteomes" id="UP000186438">
    <property type="component" value="Unassembled WGS sequence"/>
</dbReference>
<dbReference type="InterPro" id="IPR002397">
    <property type="entry name" value="Cyt_P450_B"/>
</dbReference>
<evidence type="ECO:0000256" key="4">
    <source>
        <dbReference type="ARBA" id="ARBA00023002"/>
    </source>
</evidence>
<evidence type="ECO:0000313" key="8">
    <source>
        <dbReference type="EMBL" id="OJZ75896.1"/>
    </source>
</evidence>
<proteinExistence type="inferred from homology"/>
<reference evidence="8 9" key="1">
    <citation type="submission" date="2016-11" db="EMBL/GenBank/DDBJ databases">
        <title>Genome sequences of unsequenced Mycobacteria.</title>
        <authorList>
            <person name="Greninger A.L."/>
            <person name="Fang F."/>
            <person name="Jerome K.R."/>
        </authorList>
    </citation>
    <scope>NUCLEOTIDE SEQUENCE [LARGE SCALE GENOMIC DNA]</scope>
    <source>
        <strain evidence="8 9">M11</strain>
    </source>
</reference>
<name>A0A1Q4I1Z9_9MYCO</name>
<keyword evidence="6 7" id="KW-0503">Monooxygenase</keyword>
<evidence type="ECO:0000256" key="1">
    <source>
        <dbReference type="ARBA" id="ARBA00010617"/>
    </source>
</evidence>
<comment type="caution">
    <text evidence="8">The sequence shown here is derived from an EMBL/GenBank/DDBJ whole genome shotgun (WGS) entry which is preliminary data.</text>
</comment>
<keyword evidence="5 7" id="KW-0408">Iron</keyword>
<dbReference type="GO" id="GO:0020037">
    <property type="term" value="F:heme binding"/>
    <property type="evidence" value="ECO:0007669"/>
    <property type="project" value="InterPro"/>
</dbReference>
<evidence type="ECO:0000256" key="2">
    <source>
        <dbReference type="ARBA" id="ARBA00022617"/>
    </source>
</evidence>
<dbReference type="OrthoDB" id="502624at2"/>
<dbReference type="EMBL" id="MPNT01000001">
    <property type="protein sequence ID" value="OJZ75896.1"/>
    <property type="molecule type" value="Genomic_DNA"/>
</dbReference>
<evidence type="ECO:0000256" key="6">
    <source>
        <dbReference type="ARBA" id="ARBA00023033"/>
    </source>
</evidence>
<dbReference type="GO" id="GO:0016705">
    <property type="term" value="F:oxidoreductase activity, acting on paired donors, with incorporation or reduction of molecular oxygen"/>
    <property type="evidence" value="ECO:0007669"/>
    <property type="project" value="InterPro"/>
</dbReference>
<keyword evidence="4 7" id="KW-0560">Oxidoreductase</keyword>
<keyword evidence="9" id="KW-1185">Reference proteome</keyword>
<evidence type="ECO:0000256" key="7">
    <source>
        <dbReference type="RuleBase" id="RU000461"/>
    </source>
</evidence>
<dbReference type="PRINTS" id="PR00385">
    <property type="entry name" value="P450"/>
</dbReference>